<dbReference type="AlphaFoldDB" id="F8AIX8"/>
<dbReference type="RefSeq" id="WP_013905510.1">
    <property type="nucleotide sequence ID" value="NC_015680.1"/>
</dbReference>
<dbReference type="EMBL" id="CP002779">
    <property type="protein sequence ID" value="AEH24453.1"/>
    <property type="molecule type" value="Genomic_DNA"/>
</dbReference>
<dbReference type="KEGG" id="pya:PYCH_07660"/>
<accession>F8AIX8</accession>
<evidence type="ECO:0000313" key="2">
    <source>
        <dbReference type="Proteomes" id="UP000008386"/>
    </source>
</evidence>
<organism evidence="1 2">
    <name type="scientific">Pyrococcus yayanosii (strain CH1 / JCM 16557)</name>
    <dbReference type="NCBI Taxonomy" id="529709"/>
    <lineage>
        <taxon>Archaea</taxon>
        <taxon>Methanobacteriati</taxon>
        <taxon>Methanobacteriota</taxon>
        <taxon>Thermococci</taxon>
        <taxon>Thermococcales</taxon>
        <taxon>Thermococcaceae</taxon>
        <taxon>Pyrococcus</taxon>
    </lineage>
</organism>
<sequence length="89" mass="10544">MEKLSRKEILKSVLMEGLYWAYLGRPKEVMPFLRGKLRALSAGSQELVDELLREIELFYEEVSRMESVGERELRRLKFYFEMLVSLLGL</sequence>
<dbReference type="GeneID" id="10837342"/>
<name>F8AIX8_PYRYC</name>
<evidence type="ECO:0000313" key="1">
    <source>
        <dbReference type="EMBL" id="AEH24453.1"/>
    </source>
</evidence>
<gene>
    <name evidence="1" type="ordered locus">PYCH_07660</name>
</gene>
<protein>
    <submittedName>
        <fullName evidence="1">Uncharacterized protein</fullName>
    </submittedName>
</protein>
<dbReference type="eggNOG" id="arCOG04021">
    <property type="taxonomic scope" value="Archaea"/>
</dbReference>
<keyword evidence="2" id="KW-1185">Reference proteome</keyword>
<reference evidence="1 2" key="1">
    <citation type="journal article" date="2011" name="J. Bacteriol.">
        <title>Complete genome sequence of the obligate piezophilic hyperthermophilic archaeon Pyrococcus yayanosii CH1.</title>
        <authorList>
            <person name="Jun X."/>
            <person name="Lupeng L."/>
            <person name="Minjuan X."/>
            <person name="Oger P."/>
            <person name="Fengping W."/>
            <person name="Jebbar M."/>
            <person name="Xiang X."/>
        </authorList>
    </citation>
    <scope>NUCLEOTIDE SEQUENCE [LARGE SCALE GENOMIC DNA]</scope>
    <source>
        <strain evidence="2">CH1 / JCM 16557</strain>
    </source>
</reference>
<dbReference type="Proteomes" id="UP000008386">
    <property type="component" value="Chromosome"/>
</dbReference>
<dbReference type="HOGENOM" id="CLU_2353360_0_0_2"/>
<proteinExistence type="predicted"/>
<dbReference type="STRING" id="529709.PYCH_07660"/>